<feature type="domain" description="Prepilin type IV endopeptidase peptidase" evidence="4">
    <location>
        <begin position="28"/>
        <end position="133"/>
    </location>
</feature>
<dbReference type="GO" id="GO:0004190">
    <property type="term" value="F:aspartic-type endopeptidase activity"/>
    <property type="evidence" value="ECO:0007669"/>
    <property type="project" value="InterPro"/>
</dbReference>
<dbReference type="AlphaFoldDB" id="A0A1G4ZDJ7"/>
<feature type="transmembrane region" description="Helical" evidence="3">
    <location>
        <begin position="120"/>
        <end position="140"/>
    </location>
</feature>
<dbReference type="PRINTS" id="PR00864">
    <property type="entry name" value="PREPILNPTASE"/>
</dbReference>
<dbReference type="PANTHER" id="PTHR30487">
    <property type="entry name" value="TYPE 4 PREPILIN-LIKE PROTEINS LEADER PEPTIDE-PROCESSING ENZYME"/>
    <property type="match status" value="1"/>
</dbReference>
<organism evidence="5 6">
    <name type="scientific">Kosakonia sacchari</name>
    <dbReference type="NCBI Taxonomy" id="1158459"/>
    <lineage>
        <taxon>Bacteria</taxon>
        <taxon>Pseudomonadati</taxon>
        <taxon>Pseudomonadota</taxon>
        <taxon>Gammaproteobacteria</taxon>
        <taxon>Enterobacterales</taxon>
        <taxon>Enterobacteriaceae</taxon>
        <taxon>Kosakonia</taxon>
    </lineage>
</organism>
<dbReference type="InterPro" id="IPR000045">
    <property type="entry name" value="Prepilin_IV_endopep_pep"/>
</dbReference>
<dbReference type="Proteomes" id="UP000183569">
    <property type="component" value="Unassembled WGS sequence"/>
</dbReference>
<keyword evidence="3" id="KW-0812">Transmembrane</keyword>
<evidence type="ECO:0000313" key="5">
    <source>
        <dbReference type="EMBL" id="SCX63711.1"/>
    </source>
</evidence>
<proteinExistence type="inferred from homology"/>
<keyword evidence="3" id="KW-1133">Transmembrane helix</keyword>
<name>A0A1G4ZDJ7_9ENTR</name>
<evidence type="ECO:0000259" key="4">
    <source>
        <dbReference type="Pfam" id="PF01478"/>
    </source>
</evidence>
<dbReference type="GO" id="GO:0005886">
    <property type="term" value="C:plasma membrane"/>
    <property type="evidence" value="ECO:0007669"/>
    <property type="project" value="TreeGrafter"/>
</dbReference>
<evidence type="ECO:0000256" key="1">
    <source>
        <dbReference type="ARBA" id="ARBA00005801"/>
    </source>
</evidence>
<comment type="caution">
    <text evidence="5">The sequence shown here is derived from an EMBL/GenBank/DDBJ whole genome shotgun (WGS) entry which is preliminary data.</text>
</comment>
<dbReference type="EMBL" id="FMUI01000025">
    <property type="protein sequence ID" value="SCX63711.1"/>
    <property type="molecule type" value="Genomic_DNA"/>
</dbReference>
<dbReference type="InterPro" id="IPR050882">
    <property type="entry name" value="Prepilin_peptidase/N-MTase"/>
</dbReference>
<feature type="transmembrane region" description="Helical" evidence="3">
    <location>
        <begin position="21"/>
        <end position="38"/>
    </location>
</feature>
<gene>
    <name evidence="5" type="ORF">SAMN02927897_04607</name>
</gene>
<protein>
    <submittedName>
        <fullName evidence="5">Leader peptidase HopD</fullName>
    </submittedName>
</protein>
<comment type="similarity">
    <text evidence="1 2">Belongs to the peptidase A24 family.</text>
</comment>
<dbReference type="GO" id="GO:0006465">
    <property type="term" value="P:signal peptide processing"/>
    <property type="evidence" value="ECO:0007669"/>
    <property type="project" value="TreeGrafter"/>
</dbReference>
<dbReference type="Gene3D" id="1.20.120.1220">
    <property type="match status" value="1"/>
</dbReference>
<evidence type="ECO:0000256" key="3">
    <source>
        <dbReference type="SAM" id="Phobius"/>
    </source>
</evidence>
<dbReference type="InterPro" id="IPR014032">
    <property type="entry name" value="Peptidase_A24A_bac"/>
</dbReference>
<sequence>MAFTQRFRIMHATRYRLIWQDAMFFLAVYLLLNLMLAWHDIHTGLLPDRLTCPLLWVGLIWHCFANAELLKQAVIGATAGYIGFAVIYWGYKMLRGKEGLGYGDVKYLSALGAWHGWQNLPGLVFIAAFLACSVASINALRSRSLQALKNPLPFGPFLAAAGLLTGYHSVIPTTLPL</sequence>
<evidence type="ECO:0000256" key="2">
    <source>
        <dbReference type="RuleBase" id="RU003793"/>
    </source>
</evidence>
<feature type="transmembrane region" description="Helical" evidence="3">
    <location>
        <begin position="50"/>
        <end position="67"/>
    </location>
</feature>
<dbReference type="PANTHER" id="PTHR30487:SF0">
    <property type="entry name" value="PREPILIN LEADER PEPTIDASE_N-METHYLTRANSFERASE-RELATED"/>
    <property type="match status" value="1"/>
</dbReference>
<dbReference type="Pfam" id="PF01478">
    <property type="entry name" value="Peptidase_A24"/>
    <property type="match status" value="1"/>
</dbReference>
<accession>A0A1G4ZDJ7</accession>
<reference evidence="5 6" key="1">
    <citation type="submission" date="2016-10" db="EMBL/GenBank/DDBJ databases">
        <authorList>
            <person name="Varghese N."/>
            <person name="Submissions S."/>
        </authorList>
    </citation>
    <scope>NUCLEOTIDE SEQUENCE [LARGE SCALE GENOMIC DNA]</scope>
    <source>
        <strain evidence="5 6">CGMCC 1.12102</strain>
    </source>
</reference>
<feature type="transmembrane region" description="Helical" evidence="3">
    <location>
        <begin position="152"/>
        <end position="171"/>
    </location>
</feature>
<feature type="transmembrane region" description="Helical" evidence="3">
    <location>
        <begin position="74"/>
        <end position="91"/>
    </location>
</feature>
<evidence type="ECO:0000313" key="6">
    <source>
        <dbReference type="Proteomes" id="UP000183569"/>
    </source>
</evidence>
<keyword evidence="3" id="KW-0472">Membrane</keyword>